<evidence type="ECO:0000256" key="2">
    <source>
        <dbReference type="ARBA" id="ARBA00022737"/>
    </source>
</evidence>
<dbReference type="Pfam" id="PF00168">
    <property type="entry name" value="C2"/>
    <property type="match status" value="2"/>
</dbReference>
<sequence>MNCYSDKEGELFIEPNLYEIRVGCQELPKLDFLSESDPQVVLFAKGGHNQERWVEIGRTETLWNAPNPKFAQSFLLEYESDKIQYLRFEVYDKDSDVQDIHEATIIGSTEITFQQIISTPTLVKSLVNPKLGNQGKFEFLTRKVPSFKHRLTFQFNASELERQTMFMNNDPFFTVSAQRHNGDWVLVYRSETCSSTHTPQWEAFAGPLSRFTDDEHNGKLLIQVYDYRRNGHALIGEIQTTIQGLIGAKGKRLALVNEFKENPSLGYLHIAEFSVERKFNFYEYIVGGAHINLSVAIDLSSSNGDPKNPQSLHYQNPRESNEYQKAILNLGNILERYDKDKHFPVFGFGTKSNDINPSHFVTLSEKALGIKGILDTYAEAFLTVQPSEPTYFAQVIDEACNRLEYELAQARRNSSYIQNYHALLIITDGRIDDMEKTIASIIRASELPLSIIIAGVGVNDFSNMEMLDSDEKLLSLNGKTAKRDIVQFVPLHEFQGLNSHRLTRAVLTEIPDQFMEYMNNQQIPPPKQRMH</sequence>
<evidence type="ECO:0000313" key="5">
    <source>
        <dbReference type="EMBL" id="KAK9765731.1"/>
    </source>
</evidence>
<dbReference type="InterPro" id="IPR037768">
    <property type="entry name" value="C2B_Copine"/>
</dbReference>
<dbReference type="InterPro" id="IPR036465">
    <property type="entry name" value="vWFA_dom_sf"/>
</dbReference>
<comment type="caution">
    <text evidence="5">The sequence shown here is derived from an EMBL/GenBank/DDBJ whole genome shotgun (WGS) entry which is preliminary data.</text>
</comment>
<name>A0ABR2WW79_9FUNG</name>
<evidence type="ECO:0000256" key="1">
    <source>
        <dbReference type="ARBA" id="ARBA00009048"/>
    </source>
</evidence>
<feature type="domain" description="VWFA" evidence="4">
    <location>
        <begin position="292"/>
        <end position="506"/>
    </location>
</feature>
<organism evidence="5 6">
    <name type="scientific">Basidiobolus ranarum</name>
    <dbReference type="NCBI Taxonomy" id="34480"/>
    <lineage>
        <taxon>Eukaryota</taxon>
        <taxon>Fungi</taxon>
        <taxon>Fungi incertae sedis</taxon>
        <taxon>Zoopagomycota</taxon>
        <taxon>Entomophthoromycotina</taxon>
        <taxon>Basidiobolomycetes</taxon>
        <taxon>Basidiobolales</taxon>
        <taxon>Basidiobolaceae</taxon>
        <taxon>Basidiobolus</taxon>
    </lineage>
</organism>
<keyword evidence="6" id="KW-1185">Reference proteome</keyword>
<dbReference type="InterPro" id="IPR035892">
    <property type="entry name" value="C2_domain_sf"/>
</dbReference>
<protein>
    <submittedName>
        <fullName evidence="5">Uncharacterized protein</fullName>
    </submittedName>
</protein>
<accession>A0ABR2WW79</accession>
<dbReference type="Gene3D" id="2.60.40.150">
    <property type="entry name" value="C2 domain"/>
    <property type="match status" value="2"/>
</dbReference>
<dbReference type="SMART" id="SM00327">
    <property type="entry name" value="VWA"/>
    <property type="match status" value="1"/>
</dbReference>
<dbReference type="PROSITE" id="PS50234">
    <property type="entry name" value="VWFA"/>
    <property type="match status" value="1"/>
</dbReference>
<dbReference type="PANTHER" id="PTHR10857:SF106">
    <property type="entry name" value="C2 DOMAIN-CONTAINING PROTEIN"/>
    <property type="match status" value="1"/>
</dbReference>
<reference evidence="5 6" key="1">
    <citation type="submission" date="2023-04" db="EMBL/GenBank/DDBJ databases">
        <title>Genome of Basidiobolus ranarum AG-B5.</title>
        <authorList>
            <person name="Stajich J.E."/>
            <person name="Carter-House D."/>
            <person name="Gryganskyi A."/>
        </authorList>
    </citation>
    <scope>NUCLEOTIDE SEQUENCE [LARGE SCALE GENOMIC DNA]</scope>
    <source>
        <strain evidence="5 6">AG-B5</strain>
    </source>
</reference>
<dbReference type="PROSITE" id="PS50004">
    <property type="entry name" value="C2"/>
    <property type="match status" value="1"/>
</dbReference>
<evidence type="ECO:0000259" key="3">
    <source>
        <dbReference type="PROSITE" id="PS50004"/>
    </source>
</evidence>
<dbReference type="EMBL" id="JASJQH010000231">
    <property type="protein sequence ID" value="KAK9765731.1"/>
    <property type="molecule type" value="Genomic_DNA"/>
</dbReference>
<dbReference type="InterPro" id="IPR002035">
    <property type="entry name" value="VWF_A"/>
</dbReference>
<keyword evidence="2" id="KW-0677">Repeat</keyword>
<dbReference type="InterPro" id="IPR010734">
    <property type="entry name" value="Copine_C"/>
</dbReference>
<dbReference type="Pfam" id="PF07002">
    <property type="entry name" value="Copine"/>
    <property type="match status" value="1"/>
</dbReference>
<evidence type="ECO:0000259" key="4">
    <source>
        <dbReference type="PROSITE" id="PS50234"/>
    </source>
</evidence>
<dbReference type="CDD" id="cd04048">
    <property type="entry name" value="C2A_Copine"/>
    <property type="match status" value="1"/>
</dbReference>
<dbReference type="SUPFAM" id="SSF53300">
    <property type="entry name" value="vWA-like"/>
    <property type="match status" value="1"/>
</dbReference>
<gene>
    <name evidence="5" type="ORF">K7432_005696</name>
</gene>
<dbReference type="SMART" id="SM00239">
    <property type="entry name" value="C2"/>
    <property type="match status" value="2"/>
</dbReference>
<comment type="similarity">
    <text evidence="1">Belongs to the copine family.</text>
</comment>
<dbReference type="InterPro" id="IPR000008">
    <property type="entry name" value="C2_dom"/>
</dbReference>
<dbReference type="Proteomes" id="UP001479436">
    <property type="component" value="Unassembled WGS sequence"/>
</dbReference>
<proteinExistence type="inferred from homology"/>
<evidence type="ECO:0000313" key="6">
    <source>
        <dbReference type="Proteomes" id="UP001479436"/>
    </source>
</evidence>
<feature type="domain" description="C2" evidence="3">
    <location>
        <begin position="1"/>
        <end position="126"/>
    </location>
</feature>
<dbReference type="InterPro" id="IPR045052">
    <property type="entry name" value="Copine"/>
</dbReference>
<dbReference type="SUPFAM" id="SSF49562">
    <property type="entry name" value="C2 domain (Calcium/lipid-binding domain, CaLB)"/>
    <property type="match status" value="2"/>
</dbReference>
<dbReference type="PANTHER" id="PTHR10857">
    <property type="entry name" value="COPINE"/>
    <property type="match status" value="1"/>
</dbReference>
<dbReference type="CDD" id="cd04047">
    <property type="entry name" value="C2B_Copine"/>
    <property type="match status" value="1"/>
</dbReference>